<comment type="caution">
    <text evidence="1">The sequence shown here is derived from an EMBL/GenBank/DDBJ whole genome shotgun (WGS) entry which is preliminary data.</text>
</comment>
<name>A0A241XX93_PSEAI</name>
<organism evidence="1 2">
    <name type="scientific">Pseudomonas aeruginosa</name>
    <dbReference type="NCBI Taxonomy" id="287"/>
    <lineage>
        <taxon>Bacteria</taxon>
        <taxon>Pseudomonadati</taxon>
        <taxon>Pseudomonadota</taxon>
        <taxon>Gammaproteobacteria</taxon>
        <taxon>Pseudomonadales</taxon>
        <taxon>Pseudomonadaceae</taxon>
        <taxon>Pseudomonas</taxon>
    </lineage>
</organism>
<protein>
    <submittedName>
        <fullName evidence="1">Uncharacterized protein</fullName>
    </submittedName>
</protein>
<dbReference type="AlphaFoldDB" id="A0A241XX93"/>
<sequence length="323" mass="37928">MRWQFQNSSRIPYIIFTLRMLCYFFVWIALGIGIMGEATGEWRRDIQQLYTLVCSFFVVAVSVISMVAFLSNKKYLHVIQMSGFLFSIPLALYQYGTIFGTNGLQIAIWIGVATYFMGVVGFSAILWLYSKVFKQDGSEFNRLDGMLRFKRRFRRLFVAPFDEFDPVLQLLPSGYGSHDYALWLHHRYTDNKVCLATRVHSLGLDKVNALAFWDCLQRYMDVTQPLPDLPVLEPSRPLDPVTAEHDRHTGRDPHYWRQRTYQGWPAKERKELDRRLHEYPWQQQPCIVRARIDPGLSIEAYYRRQEAKGIFATPRADDFNDEH</sequence>
<proteinExistence type="predicted"/>
<gene>
    <name evidence="1" type="ORF">CAZ10_00050</name>
</gene>
<evidence type="ECO:0000313" key="1">
    <source>
        <dbReference type="EMBL" id="OTI66284.1"/>
    </source>
</evidence>
<dbReference type="EMBL" id="NFFZ01000001">
    <property type="protein sequence ID" value="OTI66284.1"/>
    <property type="molecule type" value="Genomic_DNA"/>
</dbReference>
<evidence type="ECO:0000313" key="2">
    <source>
        <dbReference type="Proteomes" id="UP000194857"/>
    </source>
</evidence>
<reference evidence="1 2" key="1">
    <citation type="submission" date="2017-05" db="EMBL/GenBank/DDBJ databases">
        <authorList>
            <person name="Song R."/>
            <person name="Chenine A.L."/>
            <person name="Ruprecht R.M."/>
        </authorList>
    </citation>
    <scope>NUCLEOTIDE SEQUENCE [LARGE SCALE GENOMIC DNA]</scope>
    <source>
        <strain evidence="1 2">S567_C10_BS</strain>
    </source>
</reference>
<dbReference type="Proteomes" id="UP000194857">
    <property type="component" value="Unassembled WGS sequence"/>
</dbReference>
<accession>A0A241XX93</accession>